<protein>
    <submittedName>
        <fullName evidence="1">Uncharacterized protein</fullName>
    </submittedName>
</protein>
<proteinExistence type="predicted"/>
<name>A0A4S2KQR3_OPIFE</name>
<comment type="caution">
    <text evidence="1">The sequence shown here is derived from an EMBL/GenBank/DDBJ whole genome shotgun (WGS) entry which is preliminary data.</text>
</comment>
<evidence type="ECO:0000313" key="1">
    <source>
        <dbReference type="EMBL" id="TGZ52175.1"/>
    </source>
</evidence>
<keyword evidence="2" id="KW-1185">Reference proteome</keyword>
<accession>A0A4S2KQR3</accession>
<reference evidence="1 2" key="1">
    <citation type="journal article" date="2019" name="BMC Genomics">
        <title>New insights from Opisthorchis felineus genome: update on genomics of the epidemiologically important liver flukes.</title>
        <authorList>
            <person name="Ershov N.I."/>
            <person name="Mordvinov V.A."/>
            <person name="Prokhortchouk E.B."/>
            <person name="Pakharukova M.Y."/>
            <person name="Gunbin K.V."/>
            <person name="Ustyantsev K."/>
            <person name="Genaev M.A."/>
            <person name="Blinov A.G."/>
            <person name="Mazur A."/>
            <person name="Boulygina E."/>
            <person name="Tsygankova S."/>
            <person name="Khrameeva E."/>
            <person name="Chekanov N."/>
            <person name="Fan G."/>
            <person name="Xiao A."/>
            <person name="Zhang H."/>
            <person name="Xu X."/>
            <person name="Yang H."/>
            <person name="Solovyev V."/>
            <person name="Lee S.M."/>
            <person name="Liu X."/>
            <person name="Afonnikov D.A."/>
            <person name="Skryabin K.G."/>
        </authorList>
    </citation>
    <scope>NUCLEOTIDE SEQUENCE [LARGE SCALE GENOMIC DNA]</scope>
    <source>
        <strain evidence="1">AK-0245</strain>
        <tissue evidence="1">Whole organism</tissue>
    </source>
</reference>
<dbReference type="EMBL" id="SJOL01010102">
    <property type="protein sequence ID" value="TGZ52175.1"/>
    <property type="molecule type" value="Genomic_DNA"/>
</dbReference>
<dbReference type="Proteomes" id="UP000308267">
    <property type="component" value="Unassembled WGS sequence"/>
</dbReference>
<organism evidence="1 2">
    <name type="scientific">Opisthorchis felineus</name>
    <dbReference type="NCBI Taxonomy" id="147828"/>
    <lineage>
        <taxon>Eukaryota</taxon>
        <taxon>Metazoa</taxon>
        <taxon>Spiralia</taxon>
        <taxon>Lophotrochozoa</taxon>
        <taxon>Platyhelminthes</taxon>
        <taxon>Trematoda</taxon>
        <taxon>Digenea</taxon>
        <taxon>Opisthorchiida</taxon>
        <taxon>Opisthorchiata</taxon>
        <taxon>Opisthorchiidae</taxon>
        <taxon>Opisthorchis</taxon>
    </lineage>
</organism>
<sequence length="77" mass="9086">MWTKYIDGGIDTDVTHFDFYEALDCVYYPVLFRNLTTFGIPGAFLQWIYCYLQQRTCSVRLSDTDQPPSRATFKAQW</sequence>
<dbReference type="AlphaFoldDB" id="A0A4S2KQR3"/>
<gene>
    <name evidence="1" type="ORF">CRM22_010681</name>
</gene>
<evidence type="ECO:0000313" key="2">
    <source>
        <dbReference type="Proteomes" id="UP000308267"/>
    </source>
</evidence>